<feature type="compositionally biased region" description="Acidic residues" evidence="1">
    <location>
        <begin position="217"/>
        <end position="228"/>
    </location>
</feature>
<feature type="compositionally biased region" description="Acidic residues" evidence="1">
    <location>
        <begin position="173"/>
        <end position="187"/>
    </location>
</feature>
<proteinExistence type="predicted"/>
<evidence type="ECO:0000313" key="2">
    <source>
        <dbReference type="EMBL" id="CAB4279427.1"/>
    </source>
</evidence>
<feature type="compositionally biased region" description="Acidic residues" evidence="1">
    <location>
        <begin position="87"/>
        <end position="97"/>
    </location>
</feature>
<feature type="region of interest" description="Disordered" evidence="1">
    <location>
        <begin position="1"/>
        <end position="100"/>
    </location>
</feature>
<gene>
    <name evidence="2" type="ORF">CURHAP_LOCUS31682</name>
</gene>
<organism evidence="2 3">
    <name type="scientific">Prunus armeniaca</name>
    <name type="common">Apricot</name>
    <name type="synonym">Armeniaca vulgaris</name>
    <dbReference type="NCBI Taxonomy" id="36596"/>
    <lineage>
        <taxon>Eukaryota</taxon>
        <taxon>Viridiplantae</taxon>
        <taxon>Streptophyta</taxon>
        <taxon>Embryophyta</taxon>
        <taxon>Tracheophyta</taxon>
        <taxon>Spermatophyta</taxon>
        <taxon>Magnoliopsida</taxon>
        <taxon>eudicotyledons</taxon>
        <taxon>Gunneridae</taxon>
        <taxon>Pentapetalae</taxon>
        <taxon>rosids</taxon>
        <taxon>fabids</taxon>
        <taxon>Rosales</taxon>
        <taxon>Rosaceae</taxon>
        <taxon>Amygdaloideae</taxon>
        <taxon>Amygdaleae</taxon>
        <taxon>Prunus</taxon>
    </lineage>
</organism>
<feature type="compositionally biased region" description="Acidic residues" evidence="1">
    <location>
        <begin position="15"/>
        <end position="26"/>
    </location>
</feature>
<sequence>MDEDENPNKPHLMDDGDDSYEYENDSSSESSSGSVACTGIIMVSPPESSEVDEAHNNRASQDVFQTPPEYSYPPTSEGKTPLLEVNTSDDDPPYEDVGDGRGVIVAFGEGTGAVDLGGDTDLGFAEAAEVEFRVLRRELSPEGGLLEPPLKKLKDSEHNLGKFEPSCSSTESLEIDGCDESSGEEGSEERKLDSSDNESESAVEETQSNSDEKDSVVEMEDGGEECLDDVMRSTPNVTTEELRRIDSPWRGRALPRSIVQAGSSAMDGEDMVQNEVAILDVLKLLKDKYDGDGDGDGVVDNGSFWEISRSRGMTFPRPSWWPEGGF</sequence>
<dbReference type="AlphaFoldDB" id="A0A6J5UUX7"/>
<accession>A0A6J5UUX7</accession>
<dbReference type="PANTHER" id="PTHR38221">
    <property type="entry name" value="BNAA04G14260D PROTEIN"/>
    <property type="match status" value="1"/>
</dbReference>
<feature type="compositionally biased region" description="Basic and acidic residues" evidence="1">
    <location>
        <begin position="1"/>
        <end position="14"/>
    </location>
</feature>
<reference evidence="2 3" key="1">
    <citation type="submission" date="2020-05" db="EMBL/GenBank/DDBJ databases">
        <authorList>
            <person name="Campoy J."/>
            <person name="Schneeberger K."/>
            <person name="Spophaly S."/>
        </authorList>
    </citation>
    <scope>NUCLEOTIDE SEQUENCE [LARGE SCALE GENOMIC DNA]</scope>
    <source>
        <strain evidence="2">PruArmRojPasFocal</strain>
    </source>
</reference>
<dbReference type="PANTHER" id="PTHR38221:SF1">
    <property type="entry name" value="OVULE PROTEIN"/>
    <property type="match status" value="1"/>
</dbReference>
<evidence type="ECO:0000256" key="1">
    <source>
        <dbReference type="SAM" id="MobiDB-lite"/>
    </source>
</evidence>
<feature type="compositionally biased region" description="Basic and acidic residues" evidence="1">
    <location>
        <begin position="149"/>
        <end position="161"/>
    </location>
</feature>
<dbReference type="EMBL" id="CAEKDK010000005">
    <property type="protein sequence ID" value="CAB4279427.1"/>
    <property type="molecule type" value="Genomic_DNA"/>
</dbReference>
<protein>
    <submittedName>
        <fullName evidence="2">Uncharacterized protein</fullName>
    </submittedName>
</protein>
<name>A0A6J5UUX7_PRUAR</name>
<feature type="region of interest" description="Disordered" evidence="1">
    <location>
        <begin position="137"/>
        <end position="244"/>
    </location>
</feature>
<evidence type="ECO:0000313" key="3">
    <source>
        <dbReference type="Proteomes" id="UP000507222"/>
    </source>
</evidence>
<dbReference type="Proteomes" id="UP000507222">
    <property type="component" value="Unassembled WGS sequence"/>
</dbReference>